<keyword evidence="2" id="KW-1185">Reference proteome</keyword>
<keyword evidence="1" id="KW-0472">Membrane</keyword>
<keyword evidence="1" id="KW-1133">Transmembrane helix</keyword>
<organism evidence="2 3">
    <name type="scientific">Steinernema glaseri</name>
    <dbReference type="NCBI Taxonomy" id="37863"/>
    <lineage>
        <taxon>Eukaryota</taxon>
        <taxon>Metazoa</taxon>
        <taxon>Ecdysozoa</taxon>
        <taxon>Nematoda</taxon>
        <taxon>Chromadorea</taxon>
        <taxon>Rhabditida</taxon>
        <taxon>Tylenchina</taxon>
        <taxon>Panagrolaimomorpha</taxon>
        <taxon>Strongyloidoidea</taxon>
        <taxon>Steinernematidae</taxon>
        <taxon>Steinernema</taxon>
    </lineage>
</organism>
<name>A0A1I8A174_9BILA</name>
<protein>
    <submittedName>
        <fullName evidence="3">Uncharacterized protein</fullName>
    </submittedName>
</protein>
<evidence type="ECO:0000313" key="3">
    <source>
        <dbReference type="WBParaSite" id="L893_g31554.t1"/>
    </source>
</evidence>
<dbReference type="AlphaFoldDB" id="A0A1I8A174"/>
<proteinExistence type="predicted"/>
<feature type="transmembrane region" description="Helical" evidence="1">
    <location>
        <begin position="20"/>
        <end position="43"/>
    </location>
</feature>
<dbReference type="WBParaSite" id="L893_g31554.t1">
    <property type="protein sequence ID" value="L893_g31554.t1"/>
    <property type="gene ID" value="L893_g31554"/>
</dbReference>
<reference evidence="3" key="1">
    <citation type="submission" date="2016-11" db="UniProtKB">
        <authorList>
            <consortium name="WormBaseParasite"/>
        </authorList>
    </citation>
    <scope>IDENTIFICATION</scope>
</reference>
<keyword evidence="1" id="KW-0812">Transmembrane</keyword>
<dbReference type="Proteomes" id="UP000095287">
    <property type="component" value="Unplaced"/>
</dbReference>
<sequence>MPTSCKLLSFPAAHHMLRPLAMATGMMTFQVISTCTILFFLLICITNRATDTHTVDLTLKYIPNNYQNNVYVRTCFRDEKDGFCFRERNIHFKPGKCEFSESFDIDCWIAYNTYSVLVVYQRTETRNMYDEVTSRRNLFL</sequence>
<evidence type="ECO:0000256" key="1">
    <source>
        <dbReference type="SAM" id="Phobius"/>
    </source>
</evidence>
<evidence type="ECO:0000313" key="2">
    <source>
        <dbReference type="Proteomes" id="UP000095287"/>
    </source>
</evidence>
<accession>A0A1I8A174</accession>